<dbReference type="GO" id="GO:0004427">
    <property type="term" value="F:inorganic diphosphate phosphatase activity"/>
    <property type="evidence" value="ECO:0007669"/>
    <property type="project" value="UniProtKB-UniRule"/>
</dbReference>
<name>S6GBD5_ANAPH</name>
<dbReference type="Pfam" id="PF00719">
    <property type="entry name" value="Pyrophosphatase"/>
    <property type="match status" value="1"/>
</dbReference>
<feature type="binding site" evidence="5">
    <location>
        <position position="62"/>
    </location>
    <ligand>
        <name>substrate</name>
    </ligand>
</feature>
<keyword evidence="4 5" id="KW-0460">Magnesium</keyword>
<dbReference type="SUPFAM" id="SSF50324">
    <property type="entry name" value="Inorganic pyrophosphatase"/>
    <property type="match status" value="1"/>
</dbReference>
<accession>S6GBD5</accession>
<feature type="binding site" evidence="5">
    <location>
        <position position="77"/>
    </location>
    <ligand>
        <name>Mg(2+)</name>
        <dbReference type="ChEBI" id="CHEBI:18420"/>
        <label>2</label>
    </ligand>
</feature>
<dbReference type="EC" id="3.6.1.1" evidence="5"/>
<comment type="subcellular location">
    <subcellularLocation>
        <location evidence="5">Cytoplasm</location>
    </subcellularLocation>
</comment>
<reference evidence="6 7" key="1">
    <citation type="submission" date="2013-03" db="EMBL/GenBank/DDBJ databases">
        <title>Genome sequence of Anaplasma phagocytophilum strain CRT38.</title>
        <authorList>
            <person name="Felsheim R.F."/>
            <person name="Kurtti T.J."/>
            <person name="Munderloh U.G."/>
        </authorList>
    </citation>
    <scope>NUCLEOTIDE SEQUENCE [LARGE SCALE GENOMIC DNA]</scope>
    <source>
        <strain evidence="6 7">CRT38</strain>
    </source>
</reference>
<evidence type="ECO:0000313" key="7">
    <source>
        <dbReference type="Proteomes" id="UP000053165"/>
    </source>
</evidence>
<comment type="subunit">
    <text evidence="5">Homohexamer.</text>
</comment>
<keyword evidence="2 5" id="KW-0479">Metal-binding</keyword>
<dbReference type="EMBL" id="APHI01000002">
    <property type="protein sequence ID" value="EOA62550.1"/>
    <property type="molecule type" value="Genomic_DNA"/>
</dbReference>
<comment type="cofactor">
    <cofactor evidence="1 5">
        <name>Mg(2+)</name>
        <dbReference type="ChEBI" id="CHEBI:18420"/>
    </cofactor>
</comment>
<dbReference type="InterPro" id="IPR036649">
    <property type="entry name" value="Pyrophosphatase_sf"/>
</dbReference>
<dbReference type="Gene3D" id="3.90.80.10">
    <property type="entry name" value="Inorganic pyrophosphatase"/>
    <property type="match status" value="1"/>
</dbReference>
<feature type="binding site" evidence="5">
    <location>
        <position position="72"/>
    </location>
    <ligand>
        <name>Mg(2+)</name>
        <dbReference type="ChEBI" id="CHEBI:18420"/>
        <label>1</label>
    </ligand>
</feature>
<comment type="function">
    <text evidence="5">Catalyzes the hydrolysis of inorganic pyrophosphate (PPi) forming two phosphate ions.</text>
</comment>
<dbReference type="PATRIC" id="fig|1269275.4.peg.1181"/>
<feature type="binding site" evidence="5">
    <location>
        <position position="148"/>
    </location>
    <ligand>
        <name>substrate</name>
    </ligand>
</feature>
<proteinExistence type="inferred from homology"/>
<dbReference type="GO" id="GO:0006796">
    <property type="term" value="P:phosphate-containing compound metabolic process"/>
    <property type="evidence" value="ECO:0007669"/>
    <property type="project" value="InterPro"/>
</dbReference>
<feature type="binding site" evidence="5">
    <location>
        <position position="77"/>
    </location>
    <ligand>
        <name>Mg(2+)</name>
        <dbReference type="ChEBI" id="CHEBI:18420"/>
        <label>1</label>
    </ligand>
</feature>
<evidence type="ECO:0000256" key="1">
    <source>
        <dbReference type="ARBA" id="ARBA00001946"/>
    </source>
</evidence>
<feature type="binding site" evidence="5">
    <location>
        <position position="36"/>
    </location>
    <ligand>
        <name>substrate</name>
    </ligand>
</feature>
<comment type="caution">
    <text evidence="6">The sequence shown here is derived from an EMBL/GenBank/DDBJ whole genome shotgun (WGS) entry which is preliminary data.</text>
</comment>
<feature type="binding site" evidence="5">
    <location>
        <position position="109"/>
    </location>
    <ligand>
        <name>Mg(2+)</name>
        <dbReference type="ChEBI" id="CHEBI:18420"/>
        <label>1</label>
    </ligand>
</feature>
<dbReference type="NCBIfam" id="NF002317">
    <property type="entry name" value="PRK01250.1"/>
    <property type="match status" value="1"/>
</dbReference>
<keyword evidence="5" id="KW-0963">Cytoplasm</keyword>
<evidence type="ECO:0000313" key="6">
    <source>
        <dbReference type="EMBL" id="EOA62550.1"/>
    </source>
</evidence>
<dbReference type="InterPro" id="IPR008162">
    <property type="entry name" value="Pyrophosphatase"/>
</dbReference>
<feature type="binding site" evidence="5">
    <location>
        <position position="50"/>
    </location>
    <ligand>
        <name>substrate</name>
    </ligand>
</feature>
<comment type="similarity">
    <text evidence="5">Belongs to the PPase family.</text>
</comment>
<dbReference type="HAMAP" id="MF_00209">
    <property type="entry name" value="Inorganic_PPase"/>
    <property type="match status" value="1"/>
</dbReference>
<evidence type="ECO:0000256" key="4">
    <source>
        <dbReference type="ARBA" id="ARBA00022842"/>
    </source>
</evidence>
<dbReference type="PROSITE" id="PS00387">
    <property type="entry name" value="PPASE"/>
    <property type="match status" value="1"/>
</dbReference>
<organism evidence="6 7">
    <name type="scientific">Anaplasma phagocytophilum str. CRT38</name>
    <dbReference type="NCBI Taxonomy" id="1269275"/>
    <lineage>
        <taxon>Bacteria</taxon>
        <taxon>Pseudomonadati</taxon>
        <taxon>Pseudomonadota</taxon>
        <taxon>Alphaproteobacteria</taxon>
        <taxon>Rickettsiales</taxon>
        <taxon>Anaplasmataceae</taxon>
        <taxon>Anaplasma</taxon>
        <taxon>phagocytophilum group</taxon>
    </lineage>
</organism>
<sequence length="184" mass="20355">MCRRKGMNLDDIGSGSNAPEEVNVVIEVSQDSHPVKYEFDEKNGALWVDRFLPTAMYYPCNYGFIPNTIAGDGDPVDVLVLARFPVMPGAVICVRPVGVLMMNDEKGEDAKVLAVPATKVDQYYGNIVNYSDLPSSFLDSISHFFSFYKKLEKDKFVSVGCWQDASSAKELIRSAIIAARKGEN</sequence>
<evidence type="ECO:0000256" key="3">
    <source>
        <dbReference type="ARBA" id="ARBA00022801"/>
    </source>
</evidence>
<gene>
    <name evidence="5" type="primary">ppa</name>
    <name evidence="6" type="ORF">CRT38_04782</name>
</gene>
<dbReference type="PANTHER" id="PTHR10286">
    <property type="entry name" value="INORGANIC PYROPHOSPHATASE"/>
    <property type="match status" value="1"/>
</dbReference>
<keyword evidence="3 5" id="KW-0378">Hydrolase</keyword>
<protein>
    <recommendedName>
        <fullName evidence="5">Inorganic pyrophosphatase</fullName>
        <ecNumber evidence="5">3.6.1.1</ecNumber>
    </recommendedName>
    <alternativeName>
        <fullName evidence="5">Pyrophosphate phospho-hydrolase</fullName>
        <shortName evidence="5">PPase</shortName>
    </alternativeName>
</protein>
<dbReference type="GO" id="GO:0005737">
    <property type="term" value="C:cytoplasm"/>
    <property type="evidence" value="ECO:0007669"/>
    <property type="project" value="UniProtKB-SubCell"/>
</dbReference>
<dbReference type="AlphaFoldDB" id="S6GBD5"/>
<evidence type="ECO:0000256" key="2">
    <source>
        <dbReference type="ARBA" id="ARBA00022723"/>
    </source>
</evidence>
<comment type="catalytic activity">
    <reaction evidence="5">
        <text>diphosphate + H2O = 2 phosphate + H(+)</text>
        <dbReference type="Rhea" id="RHEA:24576"/>
        <dbReference type="ChEBI" id="CHEBI:15377"/>
        <dbReference type="ChEBI" id="CHEBI:15378"/>
        <dbReference type="ChEBI" id="CHEBI:33019"/>
        <dbReference type="ChEBI" id="CHEBI:43474"/>
        <dbReference type="EC" id="3.6.1.1"/>
    </reaction>
</comment>
<dbReference type="CDD" id="cd00412">
    <property type="entry name" value="pyrophosphatase"/>
    <property type="match status" value="1"/>
</dbReference>
<dbReference type="GO" id="GO:0000287">
    <property type="term" value="F:magnesium ion binding"/>
    <property type="evidence" value="ECO:0007669"/>
    <property type="project" value="UniProtKB-UniRule"/>
</dbReference>
<evidence type="ECO:0000256" key="5">
    <source>
        <dbReference type="HAMAP-Rule" id="MF_00209"/>
    </source>
</evidence>
<dbReference type="Proteomes" id="UP000053165">
    <property type="component" value="Unassembled WGS sequence"/>
</dbReference>